<keyword evidence="5 6" id="KW-0472">Membrane</keyword>
<feature type="transmembrane region" description="Helical" evidence="6">
    <location>
        <begin position="94"/>
        <end position="115"/>
    </location>
</feature>
<proteinExistence type="inferred from homology"/>
<evidence type="ECO:0000256" key="2">
    <source>
        <dbReference type="ARBA" id="ARBA00009399"/>
    </source>
</evidence>
<dbReference type="AlphaFoldDB" id="A0A5C4TCV4"/>
<evidence type="ECO:0000256" key="4">
    <source>
        <dbReference type="ARBA" id="ARBA00022989"/>
    </source>
</evidence>
<comment type="similarity">
    <text evidence="2">Belongs to the GtrA family.</text>
</comment>
<accession>A0A5C4TCV4</accession>
<evidence type="ECO:0000313" key="8">
    <source>
        <dbReference type="EMBL" id="TNJ66903.1"/>
    </source>
</evidence>
<protein>
    <submittedName>
        <fullName evidence="8">GtrA family protein</fullName>
    </submittedName>
</protein>
<dbReference type="GO" id="GO:0000271">
    <property type="term" value="P:polysaccharide biosynthetic process"/>
    <property type="evidence" value="ECO:0007669"/>
    <property type="project" value="InterPro"/>
</dbReference>
<reference evidence="8 9" key="1">
    <citation type="submission" date="2019-05" db="EMBL/GenBank/DDBJ databases">
        <title>We sequenced the genome of Paenibacillus hemerocallicola KCTC 33185 for further insight into its adaptation and study the phylogeny of Paenibacillus.</title>
        <authorList>
            <person name="Narsing Rao M.P."/>
        </authorList>
    </citation>
    <scope>NUCLEOTIDE SEQUENCE [LARGE SCALE GENOMIC DNA]</scope>
    <source>
        <strain evidence="8 9">KCTC 33185</strain>
    </source>
</reference>
<dbReference type="InterPro" id="IPR051401">
    <property type="entry name" value="GtrA_CellWall_Glycosyl"/>
</dbReference>
<comment type="caution">
    <text evidence="8">The sequence shown here is derived from an EMBL/GenBank/DDBJ whole genome shotgun (WGS) entry which is preliminary data.</text>
</comment>
<keyword evidence="3 6" id="KW-0812">Transmembrane</keyword>
<evidence type="ECO:0000256" key="6">
    <source>
        <dbReference type="SAM" id="Phobius"/>
    </source>
</evidence>
<feature type="domain" description="GtrA/DPMS transmembrane" evidence="7">
    <location>
        <begin position="7"/>
        <end position="121"/>
    </location>
</feature>
<comment type="subcellular location">
    <subcellularLocation>
        <location evidence="1">Membrane</location>
        <topology evidence="1">Multi-pass membrane protein</topology>
    </subcellularLocation>
</comment>
<dbReference type="InterPro" id="IPR007267">
    <property type="entry name" value="GtrA_DPMS_TM"/>
</dbReference>
<name>A0A5C4TCV4_9BACL</name>
<evidence type="ECO:0000313" key="9">
    <source>
        <dbReference type="Proteomes" id="UP000307943"/>
    </source>
</evidence>
<feature type="transmembrane region" description="Helical" evidence="6">
    <location>
        <begin position="68"/>
        <end position="88"/>
    </location>
</feature>
<dbReference type="EMBL" id="VDCQ01000008">
    <property type="protein sequence ID" value="TNJ66903.1"/>
    <property type="molecule type" value="Genomic_DNA"/>
</dbReference>
<dbReference type="PANTHER" id="PTHR38459:SF1">
    <property type="entry name" value="PROPHAGE BACTOPRENOL-LINKED GLUCOSE TRANSLOCASE HOMOLOG"/>
    <property type="match status" value="1"/>
</dbReference>
<feature type="transmembrane region" description="Helical" evidence="6">
    <location>
        <begin position="5"/>
        <end position="26"/>
    </location>
</feature>
<gene>
    <name evidence="8" type="ORF">FE784_08110</name>
</gene>
<evidence type="ECO:0000256" key="5">
    <source>
        <dbReference type="ARBA" id="ARBA00023136"/>
    </source>
</evidence>
<evidence type="ECO:0000256" key="3">
    <source>
        <dbReference type="ARBA" id="ARBA00022692"/>
    </source>
</evidence>
<dbReference type="GO" id="GO:0005886">
    <property type="term" value="C:plasma membrane"/>
    <property type="evidence" value="ECO:0007669"/>
    <property type="project" value="TreeGrafter"/>
</dbReference>
<dbReference type="OrthoDB" id="9812049at2"/>
<keyword evidence="9" id="KW-1185">Reference proteome</keyword>
<evidence type="ECO:0000256" key="1">
    <source>
        <dbReference type="ARBA" id="ARBA00004141"/>
    </source>
</evidence>
<organism evidence="8 9">
    <name type="scientific">Paenibacillus hemerocallicola</name>
    <dbReference type="NCBI Taxonomy" id="1172614"/>
    <lineage>
        <taxon>Bacteria</taxon>
        <taxon>Bacillati</taxon>
        <taxon>Bacillota</taxon>
        <taxon>Bacilli</taxon>
        <taxon>Bacillales</taxon>
        <taxon>Paenibacillaceae</taxon>
        <taxon>Paenibacillus</taxon>
    </lineage>
</organism>
<keyword evidence="4 6" id="KW-1133">Transmembrane helix</keyword>
<evidence type="ECO:0000259" key="7">
    <source>
        <dbReference type="Pfam" id="PF04138"/>
    </source>
</evidence>
<sequence length="138" mass="15541">MRSKLLKYGIVGMFGAFIHFIALILLVEAAGIAPVPASIAGFVLTVIAQYGLNRRWTFRSNARRSTEFLRYAIVSVSGLLLNALVMYVCIEWLSLHYVIGQALVMTIIPLSNYWWNRAWTFRIGDAVEVMTPRTDAKS</sequence>
<feature type="transmembrane region" description="Helical" evidence="6">
    <location>
        <begin position="32"/>
        <end position="52"/>
    </location>
</feature>
<dbReference type="PANTHER" id="PTHR38459">
    <property type="entry name" value="PROPHAGE BACTOPRENOL-LINKED GLUCOSE TRANSLOCASE HOMOLOG"/>
    <property type="match status" value="1"/>
</dbReference>
<dbReference type="Pfam" id="PF04138">
    <property type="entry name" value="GtrA_DPMS_TM"/>
    <property type="match status" value="1"/>
</dbReference>
<dbReference type="Proteomes" id="UP000307943">
    <property type="component" value="Unassembled WGS sequence"/>
</dbReference>